<gene>
    <name evidence="3" type="ORF">BKL28_001037</name>
    <name evidence="2" type="ORF">C3F40_24815</name>
    <name evidence="4" type="ORF">NCTC10429_02259</name>
</gene>
<dbReference type="RefSeq" id="WP_000999973.1">
    <property type="nucleotide sequence ID" value="NZ_AP023235.1"/>
</dbReference>
<dbReference type="EMBL" id="UGEX01000001">
    <property type="protein sequence ID" value="STL86874.1"/>
    <property type="molecule type" value="Genomic_DNA"/>
</dbReference>
<dbReference type="Pfam" id="PF12728">
    <property type="entry name" value="HTH_17"/>
    <property type="match status" value="1"/>
</dbReference>
<dbReference type="Gene3D" id="1.10.10.10">
    <property type="entry name" value="Winged helix-like DNA-binding domain superfamily/Winged helix DNA-binding domain"/>
    <property type="match status" value="1"/>
</dbReference>
<organism evidence="3 7">
    <name type="scientific">Escherichia coli</name>
    <dbReference type="NCBI Taxonomy" id="562"/>
    <lineage>
        <taxon>Bacteria</taxon>
        <taxon>Pseudomonadati</taxon>
        <taxon>Pseudomonadota</taxon>
        <taxon>Gammaproteobacteria</taxon>
        <taxon>Enterobacterales</taxon>
        <taxon>Enterobacteriaceae</taxon>
        <taxon>Escherichia</taxon>
    </lineage>
</organism>
<dbReference type="AlphaFoldDB" id="A0A0J3YR90"/>
<evidence type="ECO:0000313" key="7">
    <source>
        <dbReference type="Proteomes" id="UP000528199"/>
    </source>
</evidence>
<protein>
    <submittedName>
        <fullName evidence="2">DNA-binding protein</fullName>
    </submittedName>
    <submittedName>
        <fullName evidence="3">Helix-turn-helix domain-containing protein</fullName>
    </submittedName>
    <submittedName>
        <fullName evidence="4">Predicted transcriptional regulator</fullName>
    </submittedName>
</protein>
<dbReference type="InterPro" id="IPR036388">
    <property type="entry name" value="WH-like_DNA-bd_sf"/>
</dbReference>
<dbReference type="GO" id="GO:0003677">
    <property type="term" value="F:DNA binding"/>
    <property type="evidence" value="ECO:0007669"/>
    <property type="project" value="UniProtKB-KW"/>
</dbReference>
<evidence type="ECO:0000313" key="2">
    <source>
        <dbReference type="EMBL" id="AUY04701.1"/>
    </source>
</evidence>
<feature type="domain" description="Helix-turn-helix" evidence="1">
    <location>
        <begin position="6"/>
        <end position="57"/>
    </location>
</feature>
<evidence type="ECO:0000313" key="3">
    <source>
        <dbReference type="EMBL" id="EFH0042295.1"/>
    </source>
</evidence>
<dbReference type="InterPro" id="IPR009061">
    <property type="entry name" value="DNA-bd_dom_put_sf"/>
</dbReference>
<reference evidence="4 6" key="2">
    <citation type="submission" date="2018-06" db="EMBL/GenBank/DDBJ databases">
        <authorList>
            <consortium name="Pathogen Informatics"/>
            <person name="Doyle S."/>
        </authorList>
    </citation>
    <scope>NUCLEOTIDE SEQUENCE [LARGE SCALE GENOMIC DNA]</scope>
    <source>
        <strain evidence="4 6">NCTC10429</strain>
    </source>
</reference>
<evidence type="ECO:0000259" key="1">
    <source>
        <dbReference type="Pfam" id="PF12728"/>
    </source>
</evidence>
<dbReference type="GeneID" id="75204286"/>
<dbReference type="Proteomes" id="UP000528199">
    <property type="component" value="Unassembled WGS sequence"/>
</dbReference>
<sequence length="63" mass="7366">MNDSELMTVNEVAALFGVTRRTIFRWMNKIKGWPVPVSPIGSRIKFIRSEILEFYKNKGARHQ</sequence>
<dbReference type="Proteomes" id="UP000239554">
    <property type="component" value="Chromosome"/>
</dbReference>
<evidence type="ECO:0000313" key="6">
    <source>
        <dbReference type="Proteomes" id="UP000254088"/>
    </source>
</evidence>
<evidence type="ECO:0000313" key="5">
    <source>
        <dbReference type="Proteomes" id="UP000239554"/>
    </source>
</evidence>
<name>A0A0J3YR90_ECOLX</name>
<dbReference type="EMBL" id="CP026399">
    <property type="protein sequence ID" value="AUY04701.1"/>
    <property type="molecule type" value="Genomic_DNA"/>
</dbReference>
<dbReference type="SUPFAM" id="SSF46955">
    <property type="entry name" value="Putative DNA-binding domain"/>
    <property type="match status" value="1"/>
</dbReference>
<dbReference type="InterPro" id="IPR041657">
    <property type="entry name" value="HTH_17"/>
</dbReference>
<keyword evidence="2" id="KW-0238">DNA-binding</keyword>
<accession>A0A0J3YR90</accession>
<dbReference type="EMBL" id="AASUOH010000004">
    <property type="protein sequence ID" value="EFH0042295.1"/>
    <property type="molecule type" value="Genomic_DNA"/>
</dbReference>
<proteinExistence type="predicted"/>
<evidence type="ECO:0000313" key="4">
    <source>
        <dbReference type="EMBL" id="STL86874.1"/>
    </source>
</evidence>
<reference evidence="3 7" key="3">
    <citation type="submission" date="2018-08" db="EMBL/GenBank/DDBJ databases">
        <authorList>
            <consortium name="PulseNet: The National Subtyping Network for Foodborne Disease Surveillance"/>
            <person name="Tarr C.L."/>
            <person name="Trees E."/>
            <person name="Katz L.S."/>
            <person name="Carleton-Romer H.A."/>
            <person name="Stroika S."/>
            <person name="Kucerova Z."/>
            <person name="Roache K.F."/>
            <person name="Sabol A.L."/>
            <person name="Besser J."/>
            <person name="Gerner-Smidt P."/>
        </authorList>
    </citation>
    <scope>NUCLEOTIDE SEQUENCE [LARGE SCALE GENOMIC DNA]</scope>
    <source>
        <strain evidence="3 7">PNUSAE004760</strain>
    </source>
</reference>
<dbReference type="Proteomes" id="UP000254088">
    <property type="component" value="Unassembled WGS sequence"/>
</dbReference>
<reference evidence="2 5" key="1">
    <citation type="journal article" date="2018" name="MBio">
        <title>Genomic Analysis of Hospital Plumbing Reveals Diverse Reservoir of Bacterial Plasmids Conferring Carbapenem Resistance.</title>
        <authorList>
            <consortium name="NISC Comparative Sequencing Program"/>
            <person name="Weingarten R.A."/>
            <person name="Johnson R.C."/>
            <person name="Conlan S."/>
            <person name="Ramsburg A.M."/>
            <person name="Dekker J.P."/>
            <person name="Lau A.F."/>
            <person name="Khil P."/>
            <person name="Odom R.T."/>
            <person name="Deming C."/>
            <person name="Park M."/>
            <person name="Thomas P.J."/>
            <person name="Henderson D.K."/>
            <person name="Palmore T.N."/>
            <person name="Segre J.A."/>
            <person name="Frank K.M."/>
        </authorList>
    </citation>
    <scope>NUCLEOTIDE SEQUENCE [LARGE SCALE GENOMIC DNA]</scope>
    <source>
        <strain evidence="2 5">ECONIH4</strain>
    </source>
</reference>